<dbReference type="RefSeq" id="WP_166275418.1">
    <property type="nucleotide sequence ID" value="NZ_JTHE03000079.1"/>
</dbReference>
<accession>A0ABD4T5R4</accession>
<dbReference type="EMBL" id="JTHE03000079">
    <property type="protein sequence ID" value="MCM1983828.1"/>
    <property type="molecule type" value="Genomic_DNA"/>
</dbReference>
<name>A0ABD4T5R4_9CYAN</name>
<organism evidence="1 2">
    <name type="scientific">Lyngbya confervoides BDU141951</name>
    <dbReference type="NCBI Taxonomy" id="1574623"/>
    <lineage>
        <taxon>Bacteria</taxon>
        <taxon>Bacillati</taxon>
        <taxon>Cyanobacteriota</taxon>
        <taxon>Cyanophyceae</taxon>
        <taxon>Oscillatoriophycideae</taxon>
        <taxon>Oscillatoriales</taxon>
        <taxon>Microcoleaceae</taxon>
        <taxon>Lyngbya</taxon>
    </lineage>
</organism>
<evidence type="ECO:0000313" key="2">
    <source>
        <dbReference type="Proteomes" id="UP000031561"/>
    </source>
</evidence>
<proteinExistence type="predicted"/>
<reference evidence="1 2" key="1">
    <citation type="journal article" date="2015" name="Genome Announc.">
        <title>Draft Genome Sequence of Filamentous Marine Cyanobacterium Lyngbya confervoides Strain BDU141951.</title>
        <authorList>
            <person name="Chandrababunaidu M.M."/>
            <person name="Sen D."/>
            <person name="Tripathy S."/>
        </authorList>
    </citation>
    <scope>NUCLEOTIDE SEQUENCE [LARGE SCALE GENOMIC DNA]</scope>
    <source>
        <strain evidence="1 2">BDU141951</strain>
    </source>
</reference>
<keyword evidence="2" id="KW-1185">Reference proteome</keyword>
<protein>
    <submittedName>
        <fullName evidence="1">Uncharacterized protein</fullName>
    </submittedName>
</protein>
<dbReference type="Proteomes" id="UP000031561">
    <property type="component" value="Unassembled WGS sequence"/>
</dbReference>
<dbReference type="AlphaFoldDB" id="A0ABD4T5R4"/>
<comment type="caution">
    <text evidence="1">The sequence shown here is derived from an EMBL/GenBank/DDBJ whole genome shotgun (WGS) entry which is preliminary data.</text>
</comment>
<sequence>MMNSQDVNPVACSHKGEADLIAGISWFYAHFITGDIDEHEFSDLVDLHIELNHAAA</sequence>
<evidence type="ECO:0000313" key="1">
    <source>
        <dbReference type="EMBL" id="MCM1983828.1"/>
    </source>
</evidence>
<gene>
    <name evidence="1" type="ORF">QQ91_0013480</name>
</gene>